<evidence type="ECO:0000256" key="1">
    <source>
        <dbReference type="SAM" id="Coils"/>
    </source>
</evidence>
<accession>A0A1B6DH61</accession>
<dbReference type="GO" id="GO:0061617">
    <property type="term" value="C:MICOS complex"/>
    <property type="evidence" value="ECO:0007669"/>
    <property type="project" value="TreeGrafter"/>
</dbReference>
<feature type="coiled-coil region" evidence="1">
    <location>
        <begin position="74"/>
        <end position="108"/>
    </location>
</feature>
<dbReference type="EMBL" id="GEDC01012272">
    <property type="protein sequence ID" value="JAS25026.1"/>
    <property type="molecule type" value="Transcribed_RNA"/>
</dbReference>
<gene>
    <name evidence="3" type="ORF">g.26977</name>
    <name evidence="4" type="ORF">g.26978</name>
</gene>
<organism evidence="3">
    <name type="scientific">Clastoptera arizonana</name>
    <name type="common">Arizona spittle bug</name>
    <dbReference type="NCBI Taxonomy" id="38151"/>
    <lineage>
        <taxon>Eukaryota</taxon>
        <taxon>Metazoa</taxon>
        <taxon>Ecdysozoa</taxon>
        <taxon>Arthropoda</taxon>
        <taxon>Hexapoda</taxon>
        <taxon>Insecta</taxon>
        <taxon>Pterygota</taxon>
        <taxon>Neoptera</taxon>
        <taxon>Paraneoptera</taxon>
        <taxon>Hemiptera</taxon>
        <taxon>Auchenorrhyncha</taxon>
        <taxon>Cercopoidea</taxon>
        <taxon>Clastopteridae</taxon>
        <taxon>Clastoptera</taxon>
    </lineage>
</organism>
<reference evidence="3" key="1">
    <citation type="submission" date="2015-12" db="EMBL/GenBank/DDBJ databases">
        <title>De novo transcriptome assembly of four potential Pierce s Disease insect vectors from Arizona vineyards.</title>
        <authorList>
            <person name="Tassone E.E."/>
        </authorList>
    </citation>
    <scope>NUCLEOTIDE SEQUENCE</scope>
</reference>
<dbReference type="InterPro" id="IPR052632">
    <property type="entry name" value="MICOS_subunit_Mic19"/>
</dbReference>
<dbReference type="PANTHER" id="PTHR21588">
    <property type="entry name" value="COILED-COIL-HELIX-COILED-COIL-HELIX DOMAIN CONTAINING 6"/>
    <property type="match status" value="1"/>
</dbReference>
<protein>
    <recommendedName>
        <fullName evidence="5">CHCH domain-containing protein</fullName>
    </recommendedName>
</protein>
<dbReference type="AlphaFoldDB" id="A0A1B6DH61"/>
<sequence>MGSSQSARKISIENEDPTNVVQVSKDVVQRLKGADKYQDKPSNPEVNNTSSQNISGSALVSPLITSHHLRKEIEKEIQKNDQHWERRIKRLQEDSDKINQRMQSEYEKAYKEMEANYPKVSGDGSSTPCQDKKSDIVKCFQFNQSQPLLCAKQVLEFTDCITNSRKTDKSK</sequence>
<dbReference type="GO" id="GO:0007007">
    <property type="term" value="P:inner mitochondrial membrane organization"/>
    <property type="evidence" value="ECO:0007669"/>
    <property type="project" value="TreeGrafter"/>
</dbReference>
<evidence type="ECO:0008006" key="5">
    <source>
        <dbReference type="Google" id="ProtNLM"/>
    </source>
</evidence>
<dbReference type="EMBL" id="GEDC01005080">
    <property type="protein sequence ID" value="JAS32218.1"/>
    <property type="molecule type" value="Transcribed_RNA"/>
</dbReference>
<feature type="compositionally biased region" description="Polar residues" evidence="2">
    <location>
        <begin position="40"/>
        <end position="58"/>
    </location>
</feature>
<keyword evidence="1" id="KW-0175">Coiled coil</keyword>
<feature type="compositionally biased region" description="Basic and acidic residues" evidence="2">
    <location>
        <begin position="27"/>
        <end position="39"/>
    </location>
</feature>
<dbReference type="PANTHER" id="PTHR21588:SF18">
    <property type="entry name" value="MICOS COMPLEX SUBUNIT MIC19"/>
    <property type="match status" value="1"/>
</dbReference>
<evidence type="ECO:0000313" key="4">
    <source>
        <dbReference type="EMBL" id="JAS32218.1"/>
    </source>
</evidence>
<proteinExistence type="predicted"/>
<evidence type="ECO:0000313" key="3">
    <source>
        <dbReference type="EMBL" id="JAS25026.1"/>
    </source>
</evidence>
<evidence type="ECO:0000256" key="2">
    <source>
        <dbReference type="SAM" id="MobiDB-lite"/>
    </source>
</evidence>
<feature type="region of interest" description="Disordered" evidence="2">
    <location>
        <begin position="1"/>
        <end position="59"/>
    </location>
</feature>
<name>A0A1B6DH61_9HEMI</name>